<accession>A0ABR4A1J4</accession>
<evidence type="ECO:0000313" key="2">
    <source>
        <dbReference type="EMBL" id="KAL2038222.1"/>
    </source>
</evidence>
<sequence length="280" mass="28238">MDMQGTPLGSSSTGMKNTSDPERYTNPTTEGAGAVASDSLAAESARSGGKFGENRDSQPLQQSSSSSSFNNTDPSSIATTTLGPAPEAAEREAKAAWSETAEEAKGVAGQKYPEGAGGQPKFPGKHNMDGYVGGPTSAKVQTGDSGSTGQSGNSSSTGSSGGSQQMSGSDAKSAPTGNTYRGDGDSNVDAAPGYIASVVSNPGQTAKPKGKNITEGGFDEGDDKNVSFNSEIGGENDPGRAAEAGMQRMTQSSSGSTAPRQKMGESDNSQYDALDTDQSL</sequence>
<dbReference type="Proteomes" id="UP001590950">
    <property type="component" value="Unassembled WGS sequence"/>
</dbReference>
<feature type="compositionally biased region" description="Low complexity" evidence="1">
    <location>
        <begin position="57"/>
        <end position="76"/>
    </location>
</feature>
<feature type="compositionally biased region" description="Polar residues" evidence="1">
    <location>
        <begin position="248"/>
        <end position="259"/>
    </location>
</feature>
<evidence type="ECO:0000313" key="3">
    <source>
        <dbReference type="Proteomes" id="UP001590950"/>
    </source>
</evidence>
<name>A0ABR4A1J4_9LECA</name>
<feature type="compositionally biased region" description="Polar residues" evidence="1">
    <location>
        <begin position="7"/>
        <end position="18"/>
    </location>
</feature>
<feature type="region of interest" description="Disordered" evidence="1">
    <location>
        <begin position="1"/>
        <end position="280"/>
    </location>
</feature>
<protein>
    <submittedName>
        <fullName evidence="2">Uncharacterized protein</fullName>
    </submittedName>
</protein>
<keyword evidence="3" id="KW-1185">Reference proteome</keyword>
<feature type="compositionally biased region" description="Low complexity" evidence="1">
    <location>
        <begin position="141"/>
        <end position="169"/>
    </location>
</feature>
<organism evidence="2 3">
    <name type="scientific">Stereocaulon virgatum</name>
    <dbReference type="NCBI Taxonomy" id="373712"/>
    <lineage>
        <taxon>Eukaryota</taxon>
        <taxon>Fungi</taxon>
        <taxon>Dikarya</taxon>
        <taxon>Ascomycota</taxon>
        <taxon>Pezizomycotina</taxon>
        <taxon>Lecanoromycetes</taxon>
        <taxon>OSLEUM clade</taxon>
        <taxon>Lecanoromycetidae</taxon>
        <taxon>Lecanorales</taxon>
        <taxon>Lecanorineae</taxon>
        <taxon>Stereocaulaceae</taxon>
        <taxon>Stereocaulon</taxon>
    </lineage>
</organism>
<dbReference type="EMBL" id="JBEFKJ010000034">
    <property type="protein sequence ID" value="KAL2038222.1"/>
    <property type="molecule type" value="Genomic_DNA"/>
</dbReference>
<feature type="compositionally biased region" description="Polar residues" evidence="1">
    <location>
        <begin position="266"/>
        <end position="280"/>
    </location>
</feature>
<comment type="caution">
    <text evidence="2">The sequence shown here is derived from an EMBL/GenBank/DDBJ whole genome shotgun (WGS) entry which is preliminary data.</text>
</comment>
<gene>
    <name evidence="2" type="ORF">N7G274_009170</name>
</gene>
<proteinExistence type="predicted"/>
<evidence type="ECO:0000256" key="1">
    <source>
        <dbReference type="SAM" id="MobiDB-lite"/>
    </source>
</evidence>
<reference evidence="2 3" key="1">
    <citation type="submission" date="2024-09" db="EMBL/GenBank/DDBJ databases">
        <title>Rethinking Asexuality: The Enigmatic Case of Functional Sexual Genes in Lepraria (Stereocaulaceae).</title>
        <authorList>
            <person name="Doellman M."/>
            <person name="Sun Y."/>
            <person name="Barcenas-Pena A."/>
            <person name="Lumbsch H.T."/>
            <person name="Grewe F."/>
        </authorList>
    </citation>
    <scope>NUCLEOTIDE SEQUENCE [LARGE SCALE GENOMIC DNA]</scope>
    <source>
        <strain evidence="2 3">Mercado 3170</strain>
    </source>
</reference>